<evidence type="ECO:0000256" key="1">
    <source>
        <dbReference type="ARBA" id="ARBA00001946"/>
    </source>
</evidence>
<comment type="caution">
    <text evidence="21">The sequence shown here is derived from an EMBL/GenBank/DDBJ whole genome shotgun (WGS) entry which is preliminary data.</text>
</comment>
<evidence type="ECO:0000256" key="4">
    <source>
        <dbReference type="ARBA" id="ARBA00010561"/>
    </source>
</evidence>
<feature type="region of interest" description="Disordered" evidence="20">
    <location>
        <begin position="1"/>
        <end position="29"/>
    </location>
</feature>
<evidence type="ECO:0000256" key="13">
    <source>
        <dbReference type="ARBA" id="ARBA00023136"/>
    </source>
</evidence>
<evidence type="ECO:0000256" key="10">
    <source>
        <dbReference type="ARBA" id="ARBA00022692"/>
    </source>
</evidence>
<comment type="catalytic activity">
    <reaction evidence="17 19">
        <text>alpha-ribazole + adenosylcob(III)inamide-GDP = adenosylcob(III)alamin + GMP + H(+)</text>
        <dbReference type="Rhea" id="RHEA:16049"/>
        <dbReference type="ChEBI" id="CHEBI:10329"/>
        <dbReference type="ChEBI" id="CHEBI:15378"/>
        <dbReference type="ChEBI" id="CHEBI:18408"/>
        <dbReference type="ChEBI" id="CHEBI:58115"/>
        <dbReference type="ChEBI" id="CHEBI:60487"/>
        <dbReference type="EC" id="2.7.8.26"/>
    </reaction>
</comment>
<keyword evidence="22" id="KW-1185">Reference proteome</keyword>
<evidence type="ECO:0000256" key="17">
    <source>
        <dbReference type="ARBA" id="ARBA00048623"/>
    </source>
</evidence>
<evidence type="ECO:0000256" key="15">
    <source>
        <dbReference type="ARBA" id="ARBA00032605"/>
    </source>
</evidence>
<dbReference type="HAMAP" id="MF_00719">
    <property type="entry name" value="CobS"/>
    <property type="match status" value="1"/>
</dbReference>
<dbReference type="InterPro" id="IPR003805">
    <property type="entry name" value="CobS"/>
</dbReference>
<feature type="transmembrane region" description="Helical" evidence="19">
    <location>
        <begin position="69"/>
        <end position="88"/>
    </location>
</feature>
<evidence type="ECO:0000256" key="11">
    <source>
        <dbReference type="ARBA" id="ARBA00022842"/>
    </source>
</evidence>
<evidence type="ECO:0000313" key="21">
    <source>
        <dbReference type="EMBL" id="MDY0871563.1"/>
    </source>
</evidence>
<evidence type="ECO:0000256" key="2">
    <source>
        <dbReference type="ARBA" id="ARBA00004651"/>
    </source>
</evidence>
<evidence type="ECO:0000256" key="12">
    <source>
        <dbReference type="ARBA" id="ARBA00022989"/>
    </source>
</evidence>
<evidence type="ECO:0000256" key="7">
    <source>
        <dbReference type="ARBA" id="ARBA00022475"/>
    </source>
</evidence>
<comment type="function">
    <text evidence="14 19">Joins adenosylcobinamide-GDP and alpha-ribazole to generate adenosylcobalamin (Ado-cobalamin). Also synthesizes adenosylcobalamin 5'-phosphate from adenosylcobinamide-GDP and alpha-ribazole 5'-phosphate.</text>
</comment>
<comment type="caution">
    <text evidence="19">Lacks conserved residue(s) required for the propagation of feature annotation.</text>
</comment>
<evidence type="ECO:0000256" key="5">
    <source>
        <dbReference type="ARBA" id="ARBA00013200"/>
    </source>
</evidence>
<proteinExistence type="inferred from homology"/>
<feature type="transmembrane region" description="Helical" evidence="19">
    <location>
        <begin position="215"/>
        <end position="248"/>
    </location>
</feature>
<feature type="transmembrane region" description="Helical" evidence="19">
    <location>
        <begin position="95"/>
        <end position="113"/>
    </location>
</feature>
<evidence type="ECO:0000256" key="16">
    <source>
        <dbReference type="ARBA" id="ARBA00032853"/>
    </source>
</evidence>
<evidence type="ECO:0000256" key="6">
    <source>
        <dbReference type="ARBA" id="ARBA00015850"/>
    </source>
</evidence>
<gene>
    <name evidence="19 21" type="primary">cobS</name>
    <name evidence="21" type="ORF">SMD31_06500</name>
</gene>
<keyword evidence="13 19" id="KW-0472">Membrane</keyword>
<evidence type="ECO:0000256" key="19">
    <source>
        <dbReference type="HAMAP-Rule" id="MF_00719"/>
    </source>
</evidence>
<keyword evidence="12 19" id="KW-1133">Transmembrane helix</keyword>
<keyword evidence="10 19" id="KW-0812">Transmembrane</keyword>
<comment type="similarity">
    <text evidence="4 19">Belongs to the CobS family.</text>
</comment>
<evidence type="ECO:0000256" key="14">
    <source>
        <dbReference type="ARBA" id="ARBA00025228"/>
    </source>
</evidence>
<dbReference type="EMBL" id="JAXCLX010000001">
    <property type="protein sequence ID" value="MDY0871563.1"/>
    <property type="molecule type" value="Genomic_DNA"/>
</dbReference>
<organism evidence="21 22">
    <name type="scientific">Dongia rigui</name>
    <dbReference type="NCBI Taxonomy" id="940149"/>
    <lineage>
        <taxon>Bacteria</taxon>
        <taxon>Pseudomonadati</taxon>
        <taxon>Pseudomonadota</taxon>
        <taxon>Alphaproteobacteria</taxon>
        <taxon>Rhodospirillales</taxon>
        <taxon>Dongiaceae</taxon>
        <taxon>Dongia</taxon>
    </lineage>
</organism>
<comment type="cofactor">
    <cofactor evidence="1 19">
        <name>Mg(2+)</name>
        <dbReference type="ChEBI" id="CHEBI:18420"/>
    </cofactor>
</comment>
<evidence type="ECO:0000313" key="22">
    <source>
        <dbReference type="Proteomes" id="UP001271769"/>
    </source>
</evidence>
<evidence type="ECO:0000256" key="3">
    <source>
        <dbReference type="ARBA" id="ARBA00004663"/>
    </source>
</evidence>
<protein>
    <recommendedName>
        <fullName evidence="6 19">Adenosylcobinamide-GDP ribazoletransferase</fullName>
        <ecNumber evidence="5 19">2.7.8.26</ecNumber>
    </recommendedName>
    <alternativeName>
        <fullName evidence="16 19">Cobalamin synthase</fullName>
    </alternativeName>
    <alternativeName>
        <fullName evidence="15 19">Cobalamin-5'-phosphate synthase</fullName>
    </alternativeName>
</protein>
<accession>A0ABU5DXX7</accession>
<dbReference type="NCBIfam" id="TIGR00317">
    <property type="entry name" value="cobS"/>
    <property type="match status" value="1"/>
</dbReference>
<evidence type="ECO:0000256" key="18">
    <source>
        <dbReference type="ARBA" id="ARBA00049504"/>
    </source>
</evidence>
<dbReference type="EC" id="2.7.8.26" evidence="5 19"/>
<dbReference type="GO" id="GO:0051073">
    <property type="term" value="F:adenosylcobinamide-GDP ribazoletransferase activity"/>
    <property type="evidence" value="ECO:0007669"/>
    <property type="project" value="UniProtKB-EC"/>
</dbReference>
<reference evidence="21 22" key="1">
    <citation type="journal article" date="2013" name="Antonie Van Leeuwenhoek">
        <title>Dongia rigui sp. nov., isolated from freshwater of a large wetland in Korea.</title>
        <authorList>
            <person name="Baik K.S."/>
            <person name="Hwang Y.M."/>
            <person name="Choi J.S."/>
            <person name="Kwon J."/>
            <person name="Seong C.N."/>
        </authorList>
    </citation>
    <scope>NUCLEOTIDE SEQUENCE [LARGE SCALE GENOMIC DNA]</scope>
    <source>
        <strain evidence="21 22">04SU4-P</strain>
    </source>
</reference>
<dbReference type="Proteomes" id="UP001271769">
    <property type="component" value="Unassembled WGS sequence"/>
</dbReference>
<comment type="catalytic activity">
    <reaction evidence="18 19">
        <text>alpha-ribazole 5'-phosphate + adenosylcob(III)inamide-GDP = adenosylcob(III)alamin 5'-phosphate + GMP + H(+)</text>
        <dbReference type="Rhea" id="RHEA:23560"/>
        <dbReference type="ChEBI" id="CHEBI:15378"/>
        <dbReference type="ChEBI" id="CHEBI:57918"/>
        <dbReference type="ChEBI" id="CHEBI:58115"/>
        <dbReference type="ChEBI" id="CHEBI:60487"/>
        <dbReference type="ChEBI" id="CHEBI:60493"/>
        <dbReference type="EC" id="2.7.8.26"/>
    </reaction>
</comment>
<dbReference type="Pfam" id="PF02654">
    <property type="entry name" value="CobS"/>
    <property type="match status" value="1"/>
</dbReference>
<evidence type="ECO:0000256" key="9">
    <source>
        <dbReference type="ARBA" id="ARBA00022679"/>
    </source>
</evidence>
<dbReference type="PANTHER" id="PTHR34148:SF1">
    <property type="entry name" value="ADENOSYLCOBINAMIDE-GDP RIBAZOLETRANSFERASE"/>
    <property type="match status" value="1"/>
</dbReference>
<keyword evidence="7 19" id="KW-1003">Cell membrane</keyword>
<comment type="subcellular location">
    <subcellularLocation>
        <location evidence="2 19">Cell membrane</location>
        <topology evidence="2 19">Multi-pass membrane protein</topology>
    </subcellularLocation>
</comment>
<name>A0ABU5DXX7_9PROT</name>
<evidence type="ECO:0000256" key="8">
    <source>
        <dbReference type="ARBA" id="ARBA00022573"/>
    </source>
</evidence>
<evidence type="ECO:0000256" key="20">
    <source>
        <dbReference type="SAM" id="MobiDB-lite"/>
    </source>
</evidence>
<keyword evidence="11 19" id="KW-0460">Magnesium</keyword>
<dbReference type="PANTHER" id="PTHR34148">
    <property type="entry name" value="ADENOSYLCOBINAMIDE-GDP RIBAZOLETRANSFERASE"/>
    <property type="match status" value="1"/>
</dbReference>
<comment type="pathway">
    <text evidence="3 19">Cofactor biosynthesis; adenosylcobalamin biosynthesis; adenosylcobalamin from cob(II)yrinate a,c-diamide: step 7/7.</text>
</comment>
<keyword evidence="9 19" id="KW-0808">Transferase</keyword>
<keyword evidence="8 19" id="KW-0169">Cobalamin biosynthesis</keyword>
<dbReference type="RefSeq" id="WP_320499995.1">
    <property type="nucleotide sequence ID" value="NZ_JAXCLX010000001.1"/>
</dbReference>
<sequence>MSEANQSFPDEPDDEPAANGASAQVPPHERPGFGAGLAAWRRDVFLALGFFTRLPIPAVSGHLGNAARAFPFAGLIVGLIGALVYFVAMEIGLSGLLAALLAVAATGIVTGALHEDGWADVCDALGARGGVERRLEVLRDSRLGSYGGLALIFSTSIKVAAIANLGAPELVAGALIAAHTLARGVLPLVMARMPLARNNGLAVDAGRPSITAANWSLIIALIIAVVAVAPVAALVALLAALAATWAVAKLAQAKFGGYTGDVLGAVEQVAEMAILVNLITLT</sequence>